<gene>
    <name evidence="2" type="ORF">SAMN02745857_00775</name>
</gene>
<dbReference type="OrthoDB" id="661223at2"/>
<keyword evidence="1" id="KW-0472">Membrane</keyword>
<dbReference type="EMBL" id="FWXD01000003">
    <property type="protein sequence ID" value="SMC19723.1"/>
    <property type="molecule type" value="Genomic_DNA"/>
</dbReference>
<sequence length="270" mass="28990">MANTGYSRTPKLLKGALIYFGAPMLIPIPNIIIFQYNPETMTRTLTPWQPPQRAIKWGEHDTIDPAHRLEDLTRDQRLALSQPYDPAETFSLVLELDATDALESPDSHPVATVSGVADRIAAIEMLLYPPGDSVLGGLLGSVAGSVSFSAGGLSGSFGADTGVETQLARREVPIVLFFWGPGRIVPVRITSLSIEEQQFSPLLYPIRAKASIGLKVLDLDDLVTVSGDPASGATVDIAKACYMFTRGQKEVLAMANLANSVESIIGMLPI</sequence>
<accession>A0A1W1X7D1</accession>
<keyword evidence="1" id="KW-1133">Transmembrane helix</keyword>
<dbReference type="AlphaFoldDB" id="A0A1W1X7D1"/>
<evidence type="ECO:0000313" key="3">
    <source>
        <dbReference type="Proteomes" id="UP000192761"/>
    </source>
</evidence>
<dbReference type="Proteomes" id="UP000192761">
    <property type="component" value="Unassembled WGS sequence"/>
</dbReference>
<evidence type="ECO:0000313" key="2">
    <source>
        <dbReference type="EMBL" id="SMC19723.1"/>
    </source>
</evidence>
<dbReference type="RefSeq" id="WP_084089226.1">
    <property type="nucleotide sequence ID" value="NZ_FWXD01000003.1"/>
</dbReference>
<organism evidence="2 3">
    <name type="scientific">Andreprevotia lacus DSM 23236</name>
    <dbReference type="NCBI Taxonomy" id="1121001"/>
    <lineage>
        <taxon>Bacteria</taxon>
        <taxon>Pseudomonadati</taxon>
        <taxon>Pseudomonadota</taxon>
        <taxon>Betaproteobacteria</taxon>
        <taxon>Neisseriales</taxon>
        <taxon>Chitinibacteraceae</taxon>
        <taxon>Andreprevotia</taxon>
    </lineage>
</organism>
<reference evidence="2 3" key="1">
    <citation type="submission" date="2017-04" db="EMBL/GenBank/DDBJ databases">
        <authorList>
            <person name="Afonso C.L."/>
            <person name="Miller P.J."/>
            <person name="Scott M.A."/>
            <person name="Spackman E."/>
            <person name="Goraichik I."/>
            <person name="Dimitrov K.M."/>
            <person name="Suarez D.L."/>
            <person name="Swayne D.E."/>
        </authorList>
    </citation>
    <scope>NUCLEOTIDE SEQUENCE [LARGE SCALE GENOMIC DNA]</scope>
    <source>
        <strain evidence="2 3">DSM 23236</strain>
    </source>
</reference>
<proteinExistence type="predicted"/>
<feature type="transmembrane region" description="Helical" evidence="1">
    <location>
        <begin position="12"/>
        <end position="36"/>
    </location>
</feature>
<protein>
    <submittedName>
        <fullName evidence="2">Uncharacterized protein</fullName>
    </submittedName>
</protein>
<keyword evidence="1" id="KW-0812">Transmembrane</keyword>
<evidence type="ECO:0000256" key="1">
    <source>
        <dbReference type="SAM" id="Phobius"/>
    </source>
</evidence>
<dbReference type="STRING" id="1121001.SAMN02745857_00775"/>
<name>A0A1W1X7D1_9NEIS</name>
<keyword evidence="3" id="KW-1185">Reference proteome</keyword>